<protein>
    <submittedName>
        <fullName evidence="5">Glycoside hydrolase family 97 protein</fullName>
    </submittedName>
</protein>
<feature type="chain" id="PRO_5046387900" evidence="1">
    <location>
        <begin position="26"/>
        <end position="689"/>
    </location>
</feature>
<sequence length="689" mass="76463">MKMPWRLAALSCLALAMPAVGSARAETNPVVHASSPDGSLVLSVTTDNDKRPEWSLSRKGRLLIAPSRLGFLLADGINMVRGFTIASSETSQGEETWEQPWGERRFVHDRHNELVVRFVQAQEDGARAMNLRFRLFDDGIGFRYELPEQPGLKTMKITDEVTGFTIAPKGEAWWIAGGEWNRYEQVYQHTAIDAVSTAHTPITMKLEDGTHLSFHEAALVDYAGYWFKRADGQSFRTTLAPSSQGPAVVRDLPFATPWRTIRIADDAKGLVENDLELNLNEPNKLGDVSWVQPGRYIGIWWGMIRGDWTWAEGPRHGATTARTKQYIDFAAKNHFRGVLVEGWDKGWNGNWFGHGQDFSYTQATPDFDLDGLADYARSKGVRLIGHHETGGNIANYEAQLEPAMALYGKLGVDVVKTGYVADAGGILADTRRYGDEPGAPFTAWHDGQRMVNHYLDVVKVAATHHVSVDSHEPVKDTGLRRTYPNWVSREGARGMEYNAWGAFANGPDHEPTLVYTRMLSGPMDFTPGILSLKGAEGVPLASTPAKQLGLYVTIYSPIEMAADFVEELQKHPREMDFITSVPTDWAESHLIAGEVGDYAVFARKDRQSARWFIGAVNDASARSVTVDFAFLDPGKAYEVKIWKDGEGATYLTEARHAIAYETRTVRKGDTMSLWLAPGGGAAMRLVPRD</sequence>
<feature type="domain" description="Glycosyl-hydrolase 97 C-terminal oligomerisation" evidence="4">
    <location>
        <begin position="584"/>
        <end position="685"/>
    </location>
</feature>
<keyword evidence="1" id="KW-0732">Signal</keyword>
<proteinExistence type="predicted"/>
<evidence type="ECO:0000259" key="4">
    <source>
        <dbReference type="Pfam" id="PF14509"/>
    </source>
</evidence>
<dbReference type="Proteomes" id="UP001162881">
    <property type="component" value="Unassembled WGS sequence"/>
</dbReference>
<keyword evidence="5" id="KW-0378">Hydrolase</keyword>
<feature type="domain" description="Glycosyl-hydrolase 97 catalytic" evidence="2">
    <location>
        <begin position="300"/>
        <end position="492"/>
    </location>
</feature>
<organism evidence="5 6">
    <name type="scientific">Novosphingobium organovorum</name>
    <dbReference type="NCBI Taxonomy" id="2930092"/>
    <lineage>
        <taxon>Bacteria</taxon>
        <taxon>Pseudomonadati</taxon>
        <taxon>Pseudomonadota</taxon>
        <taxon>Alphaproteobacteria</taxon>
        <taxon>Sphingomonadales</taxon>
        <taxon>Sphingomonadaceae</taxon>
        <taxon>Novosphingobium</taxon>
    </lineage>
</organism>
<evidence type="ECO:0000259" key="3">
    <source>
        <dbReference type="Pfam" id="PF14508"/>
    </source>
</evidence>
<dbReference type="InterPro" id="IPR014718">
    <property type="entry name" value="GH-type_carb-bd"/>
</dbReference>
<dbReference type="InterPro" id="IPR029483">
    <property type="entry name" value="GH97_C"/>
</dbReference>
<comment type="caution">
    <text evidence="5">The sequence shown here is derived from an EMBL/GenBank/DDBJ whole genome shotgun (WGS) entry which is preliminary data.</text>
</comment>
<feature type="signal peptide" evidence="1">
    <location>
        <begin position="1"/>
        <end position="25"/>
    </location>
</feature>
<dbReference type="InterPro" id="IPR017853">
    <property type="entry name" value="GH"/>
</dbReference>
<accession>A0ABT0B8S3</accession>
<feature type="domain" description="Glycosyl-hydrolase 97 N-terminal" evidence="3">
    <location>
        <begin position="34"/>
        <end position="282"/>
    </location>
</feature>
<dbReference type="PANTHER" id="PTHR35803">
    <property type="entry name" value="GLUCAN 1,4-ALPHA-GLUCOSIDASE SUSB-RELATED"/>
    <property type="match status" value="1"/>
</dbReference>
<evidence type="ECO:0000256" key="1">
    <source>
        <dbReference type="SAM" id="SignalP"/>
    </source>
</evidence>
<dbReference type="Pfam" id="PF14509">
    <property type="entry name" value="GH97_C"/>
    <property type="match status" value="1"/>
</dbReference>
<dbReference type="EMBL" id="JALHLF010000003">
    <property type="protein sequence ID" value="MCJ2181444.1"/>
    <property type="molecule type" value="Genomic_DNA"/>
</dbReference>
<evidence type="ECO:0000313" key="5">
    <source>
        <dbReference type="EMBL" id="MCJ2181444.1"/>
    </source>
</evidence>
<dbReference type="Pfam" id="PF10566">
    <property type="entry name" value="Glyco_hydro_97"/>
    <property type="match status" value="1"/>
</dbReference>
<dbReference type="InterPro" id="IPR052720">
    <property type="entry name" value="Glycosyl_hydrolase_97"/>
</dbReference>
<dbReference type="Gene3D" id="2.70.98.10">
    <property type="match status" value="1"/>
</dbReference>
<dbReference type="GO" id="GO:0016787">
    <property type="term" value="F:hydrolase activity"/>
    <property type="evidence" value="ECO:0007669"/>
    <property type="project" value="UniProtKB-KW"/>
</dbReference>
<gene>
    <name evidence="5" type="ORF">MTR62_01790</name>
</gene>
<dbReference type="PANTHER" id="PTHR35803:SF1">
    <property type="entry name" value="GLUCAN 1,4-ALPHA-GLUCOSIDASE SUSB"/>
    <property type="match status" value="1"/>
</dbReference>
<dbReference type="InterPro" id="IPR019563">
    <property type="entry name" value="GH97_catalytic"/>
</dbReference>
<reference evidence="5" key="1">
    <citation type="submission" date="2022-03" db="EMBL/GenBank/DDBJ databases">
        <title>Identification of a novel bacterium isolated from mangrove sediments.</title>
        <authorList>
            <person name="Pan X."/>
        </authorList>
    </citation>
    <scope>NUCLEOTIDE SEQUENCE</scope>
    <source>
        <strain evidence="5">B1949</strain>
    </source>
</reference>
<keyword evidence="6" id="KW-1185">Reference proteome</keyword>
<dbReference type="Gene3D" id="3.20.20.70">
    <property type="entry name" value="Aldolase class I"/>
    <property type="match status" value="1"/>
</dbReference>
<name>A0ABT0B8S3_9SPHN</name>
<dbReference type="InterPro" id="IPR029486">
    <property type="entry name" value="GH97_N"/>
</dbReference>
<evidence type="ECO:0000259" key="2">
    <source>
        <dbReference type="Pfam" id="PF10566"/>
    </source>
</evidence>
<dbReference type="RefSeq" id="WP_244016560.1">
    <property type="nucleotide sequence ID" value="NZ_JALHLF010000003.1"/>
</dbReference>
<dbReference type="Pfam" id="PF14508">
    <property type="entry name" value="GH97_N"/>
    <property type="match status" value="1"/>
</dbReference>
<evidence type="ECO:0000313" key="6">
    <source>
        <dbReference type="Proteomes" id="UP001162881"/>
    </source>
</evidence>
<dbReference type="SUPFAM" id="SSF51445">
    <property type="entry name" value="(Trans)glycosidases"/>
    <property type="match status" value="1"/>
</dbReference>
<dbReference type="InterPro" id="IPR013785">
    <property type="entry name" value="Aldolase_TIM"/>
</dbReference>